<feature type="transmembrane region" description="Helical" evidence="1">
    <location>
        <begin position="256"/>
        <end position="278"/>
    </location>
</feature>
<dbReference type="PANTHER" id="PTHR22576:SF37">
    <property type="entry name" value="MUCOSA-ASSOCIATED LYMPHOID TISSUE LYMPHOMA TRANSLOCATION PROTEIN 1"/>
    <property type="match status" value="1"/>
</dbReference>
<dbReference type="InterPro" id="IPR001309">
    <property type="entry name" value="Pept_C14_p20"/>
</dbReference>
<keyword evidence="1" id="KW-0472">Membrane</keyword>
<dbReference type="Proteomes" id="UP001549036">
    <property type="component" value="Unassembled WGS sequence"/>
</dbReference>
<keyword evidence="4" id="KW-1185">Reference proteome</keyword>
<name>A0ABV2HZD6_9HYPH</name>
<dbReference type="InterPro" id="IPR011600">
    <property type="entry name" value="Pept_C14_caspase"/>
</dbReference>
<feature type="transmembrane region" description="Helical" evidence="1">
    <location>
        <begin position="342"/>
        <end position="361"/>
    </location>
</feature>
<keyword evidence="1" id="KW-0812">Transmembrane</keyword>
<evidence type="ECO:0000256" key="1">
    <source>
        <dbReference type="SAM" id="Phobius"/>
    </source>
</evidence>
<dbReference type="PROSITE" id="PS50208">
    <property type="entry name" value="CASPASE_P20"/>
    <property type="match status" value="1"/>
</dbReference>
<feature type="transmembrane region" description="Helical" evidence="1">
    <location>
        <begin position="290"/>
        <end position="312"/>
    </location>
</feature>
<feature type="transmembrane region" description="Helical" evidence="1">
    <location>
        <begin position="460"/>
        <end position="481"/>
    </location>
</feature>
<evidence type="ECO:0000259" key="2">
    <source>
        <dbReference type="PROSITE" id="PS50208"/>
    </source>
</evidence>
<comment type="caution">
    <text evidence="3">The sequence shown here is derived from an EMBL/GenBank/DDBJ whole genome shotgun (WGS) entry which is preliminary data.</text>
</comment>
<feature type="domain" description="Caspase family p20" evidence="2">
    <location>
        <begin position="5"/>
        <end position="82"/>
    </location>
</feature>
<dbReference type="RefSeq" id="WP_292372926.1">
    <property type="nucleotide sequence ID" value="NZ_JBEPLM010000012.1"/>
</dbReference>
<reference evidence="3 4" key="1">
    <citation type="submission" date="2024-06" db="EMBL/GenBank/DDBJ databases">
        <title>Genomic Encyclopedia of Type Strains, Phase IV (KMG-IV): sequencing the most valuable type-strain genomes for metagenomic binning, comparative biology and taxonomic classification.</title>
        <authorList>
            <person name="Goeker M."/>
        </authorList>
    </citation>
    <scope>NUCLEOTIDE SEQUENCE [LARGE SCALE GENOMIC DNA]</scope>
    <source>
        <strain evidence="3 4">DSM 29846</strain>
    </source>
</reference>
<organism evidence="3 4">
    <name type="scientific">Mesorhizobium shonense</name>
    <dbReference type="NCBI Taxonomy" id="1209948"/>
    <lineage>
        <taxon>Bacteria</taxon>
        <taxon>Pseudomonadati</taxon>
        <taxon>Pseudomonadota</taxon>
        <taxon>Alphaproteobacteria</taxon>
        <taxon>Hyphomicrobiales</taxon>
        <taxon>Phyllobacteriaceae</taxon>
        <taxon>Mesorhizobium</taxon>
    </lineage>
</organism>
<feature type="transmembrane region" description="Helical" evidence="1">
    <location>
        <begin position="381"/>
        <end position="404"/>
    </location>
</feature>
<evidence type="ECO:0000313" key="4">
    <source>
        <dbReference type="Proteomes" id="UP001549036"/>
    </source>
</evidence>
<sequence length="572" mass="61396">MAGGKYALVVGNAAYSGEMALTNPCNDVRAMHATLVALNFQVTKLEDATLKDMKESIDGFVDRLKTDRASVGLFYFSGHGLQIDDQNYVVPVDFDKHGGPLATHMVAVQPLIEKMSSDVTLVLLDACRNNPGAQREIGTRGLSNIDDARALLVGGRIENTEDDAHTVSGLTAMKVDPNKNIFIAFAAAPGGFAYDGSGQMSPFTQALVANIDAVDLPLFNLTLRVRQEVLAITKDKQRTWDNSSLTDPFFFNPGSLLLFFGNIMALFGLLLSFIPYSLLLATWNVTWKQLAAAIALPLISLAILLFGMQSVYSRLRGNFKYTDATQTTVRSHLLLSLQKGGIGGYLGAQLAALWISVPYFLAWSSAYSRGTTRIEPESLGVLTLEIATAAALISCLLGIACIFLTRVTWSNGRLELVQQPTSRRILLGTLCGGMLTGLVTAPVLMAYFGSMNRPEVTPEYLLPGSIIGASIIIFSIVNFDFERLNAKRMGTSALAALAALACGGLAAVVVFGPLYALGIVQYVTHRLEQQFDDPVVMISGAAAYGLPVGLILGAVIGAAITLTERWSARPVI</sequence>
<protein>
    <recommendedName>
        <fullName evidence="2">Caspase family p20 domain-containing protein</fullName>
    </recommendedName>
</protein>
<accession>A0ABV2HZD6</accession>
<dbReference type="SUPFAM" id="SSF52129">
    <property type="entry name" value="Caspase-like"/>
    <property type="match status" value="1"/>
</dbReference>
<feature type="transmembrane region" description="Helical" evidence="1">
    <location>
        <begin position="425"/>
        <end position="448"/>
    </location>
</feature>
<evidence type="ECO:0000313" key="3">
    <source>
        <dbReference type="EMBL" id="MET3596010.1"/>
    </source>
</evidence>
<dbReference type="EMBL" id="JBEPLM010000012">
    <property type="protein sequence ID" value="MET3596010.1"/>
    <property type="molecule type" value="Genomic_DNA"/>
</dbReference>
<keyword evidence="1" id="KW-1133">Transmembrane helix</keyword>
<dbReference type="InterPro" id="IPR052039">
    <property type="entry name" value="Caspase-related_regulators"/>
</dbReference>
<dbReference type="Pfam" id="PF00656">
    <property type="entry name" value="Peptidase_C14"/>
    <property type="match status" value="1"/>
</dbReference>
<proteinExistence type="predicted"/>
<dbReference type="InterPro" id="IPR029030">
    <property type="entry name" value="Caspase-like_dom_sf"/>
</dbReference>
<feature type="transmembrane region" description="Helical" evidence="1">
    <location>
        <begin position="536"/>
        <end position="562"/>
    </location>
</feature>
<dbReference type="Gene3D" id="3.40.50.1460">
    <property type="match status" value="1"/>
</dbReference>
<feature type="transmembrane region" description="Helical" evidence="1">
    <location>
        <begin position="493"/>
        <end position="516"/>
    </location>
</feature>
<gene>
    <name evidence="3" type="ORF">ABID26_005425</name>
</gene>
<dbReference type="PANTHER" id="PTHR22576">
    <property type="entry name" value="MUCOSA ASSOCIATED LYMPHOID TISSUE LYMPHOMA TRANSLOCATION PROTEIN 1/PARACASPASE"/>
    <property type="match status" value="1"/>
</dbReference>